<dbReference type="OrthoDB" id="2987348at2"/>
<dbReference type="Proteomes" id="UP000198736">
    <property type="component" value="Unassembled WGS sequence"/>
</dbReference>
<dbReference type="GO" id="GO:0016787">
    <property type="term" value="F:hydrolase activity"/>
    <property type="evidence" value="ECO:0007669"/>
    <property type="project" value="UniProtKB-KW"/>
</dbReference>
<dbReference type="PRINTS" id="PR00111">
    <property type="entry name" value="ABHYDROLASE"/>
</dbReference>
<dbReference type="SUPFAM" id="SSF53474">
    <property type="entry name" value="alpha/beta-Hydrolases"/>
    <property type="match status" value="1"/>
</dbReference>
<dbReference type="InterPro" id="IPR000073">
    <property type="entry name" value="AB_hydrolase_1"/>
</dbReference>
<dbReference type="PANTHER" id="PTHR43329">
    <property type="entry name" value="EPOXIDE HYDROLASE"/>
    <property type="match status" value="1"/>
</dbReference>
<dbReference type="Gene3D" id="3.40.50.1820">
    <property type="entry name" value="alpha/beta hydrolase"/>
    <property type="match status" value="1"/>
</dbReference>
<reference evidence="4" key="1">
    <citation type="submission" date="2015-10" db="EMBL/GenBank/DDBJ databases">
        <authorList>
            <person name="Luecker S."/>
            <person name="Luecker S."/>
        </authorList>
    </citation>
    <scope>NUCLEOTIDE SEQUENCE [LARGE SCALE GENOMIC DNA]</scope>
</reference>
<evidence type="ECO:0000313" key="3">
    <source>
        <dbReference type="EMBL" id="CUS36523.1"/>
    </source>
</evidence>
<keyword evidence="4" id="KW-1185">Reference proteome</keyword>
<dbReference type="Pfam" id="PF00561">
    <property type="entry name" value="Abhydrolase_1"/>
    <property type="match status" value="1"/>
</dbReference>
<keyword evidence="1 3" id="KW-0378">Hydrolase</keyword>
<dbReference type="InterPro" id="IPR000639">
    <property type="entry name" value="Epox_hydrolase-like"/>
</dbReference>
<sequence>MNDSRRTSHQLSTFSFQWVEANHLSVRVATAGSGEKLILCLHGFPESAISWRHQIDPLAQAGYRVWAPDLRGYGGTTRPAGIDSYRIESLMDDVTGLLDAARVQRAILVGHDWGGIIAWYYAMRHATRVEALIIVNAPHPACFEREVRHWRQLHRSWYMGVFQLPWLPEEALSAGHGCMIGEIFRRMAKQMPDDLIQLYQRQACEPGALTAMVNYYRAALRGGGALRQRRLGYPTIHVPTLVIWGVQDQALVSQNLDRLHDVVDQLTVVTVADAGHFVHEDKPEQVTRDLLMWLQYHGRT</sequence>
<evidence type="ECO:0000259" key="2">
    <source>
        <dbReference type="Pfam" id="PF00561"/>
    </source>
</evidence>
<accession>A0A0S4LKS1</accession>
<organism evidence="3 4">
    <name type="scientific">Candidatus Nitrospira nitrificans</name>
    <dbReference type="NCBI Taxonomy" id="1742973"/>
    <lineage>
        <taxon>Bacteria</taxon>
        <taxon>Pseudomonadati</taxon>
        <taxon>Nitrospirota</taxon>
        <taxon>Nitrospiria</taxon>
        <taxon>Nitrospirales</taxon>
        <taxon>Nitrospiraceae</taxon>
        <taxon>Nitrospira</taxon>
    </lineage>
</organism>
<protein>
    <submittedName>
        <fullName evidence="3">Alpha/beta hydrolase fold protein</fullName>
    </submittedName>
</protein>
<evidence type="ECO:0000256" key="1">
    <source>
        <dbReference type="ARBA" id="ARBA00022801"/>
    </source>
</evidence>
<dbReference type="AlphaFoldDB" id="A0A0S4LKS1"/>
<evidence type="ECO:0000313" key="4">
    <source>
        <dbReference type="Proteomes" id="UP000198736"/>
    </source>
</evidence>
<name>A0A0S4LKS1_9BACT</name>
<gene>
    <name evidence="3" type="ORF">COMA2_240013</name>
</gene>
<dbReference type="InterPro" id="IPR029058">
    <property type="entry name" value="AB_hydrolase_fold"/>
</dbReference>
<proteinExistence type="predicted"/>
<feature type="domain" description="AB hydrolase-1" evidence="2">
    <location>
        <begin position="37"/>
        <end position="283"/>
    </location>
</feature>
<dbReference type="PRINTS" id="PR00412">
    <property type="entry name" value="EPOXHYDRLASE"/>
</dbReference>
<dbReference type="STRING" id="1742973.COMA2_240013"/>
<dbReference type="EMBL" id="CZPZ01000017">
    <property type="protein sequence ID" value="CUS36523.1"/>
    <property type="molecule type" value="Genomic_DNA"/>
</dbReference>